<accession>A0A7W7ZWG5</accession>
<evidence type="ECO:0000256" key="2">
    <source>
        <dbReference type="SAM" id="Phobius"/>
    </source>
</evidence>
<evidence type="ECO:0000256" key="1">
    <source>
        <dbReference type="SAM" id="MobiDB-lite"/>
    </source>
</evidence>
<protein>
    <submittedName>
        <fullName evidence="3">Uncharacterized protein</fullName>
    </submittedName>
</protein>
<proteinExistence type="predicted"/>
<dbReference type="AlphaFoldDB" id="A0A7W7ZWG5"/>
<keyword evidence="2" id="KW-0812">Transmembrane</keyword>
<name>A0A7W7ZWG5_9ACTN</name>
<organism evidence="3 4">
    <name type="scientific">Nonomuraea endophytica</name>
    <dbReference type="NCBI Taxonomy" id="714136"/>
    <lineage>
        <taxon>Bacteria</taxon>
        <taxon>Bacillati</taxon>
        <taxon>Actinomycetota</taxon>
        <taxon>Actinomycetes</taxon>
        <taxon>Streptosporangiales</taxon>
        <taxon>Streptosporangiaceae</taxon>
        <taxon>Nonomuraea</taxon>
    </lineage>
</organism>
<keyword evidence="4" id="KW-1185">Reference proteome</keyword>
<evidence type="ECO:0000313" key="3">
    <source>
        <dbReference type="EMBL" id="MBB5075082.1"/>
    </source>
</evidence>
<sequence length="56" mass="5763">MGTEIIVALIGLAGGLLTAGLGFYQWRKSHPGGPRCGSIPMGGWNEERGTAPAVPL</sequence>
<feature type="region of interest" description="Disordered" evidence="1">
    <location>
        <begin position="37"/>
        <end position="56"/>
    </location>
</feature>
<keyword evidence="2" id="KW-1133">Transmembrane helix</keyword>
<dbReference type="Proteomes" id="UP000568380">
    <property type="component" value="Unassembled WGS sequence"/>
</dbReference>
<evidence type="ECO:0000313" key="4">
    <source>
        <dbReference type="Proteomes" id="UP000568380"/>
    </source>
</evidence>
<reference evidence="3 4" key="1">
    <citation type="submission" date="2020-08" db="EMBL/GenBank/DDBJ databases">
        <title>Genomic Encyclopedia of Type Strains, Phase IV (KMG-IV): sequencing the most valuable type-strain genomes for metagenomic binning, comparative biology and taxonomic classification.</title>
        <authorList>
            <person name="Goeker M."/>
        </authorList>
    </citation>
    <scope>NUCLEOTIDE SEQUENCE [LARGE SCALE GENOMIC DNA]</scope>
    <source>
        <strain evidence="3 4">DSM 45385</strain>
    </source>
</reference>
<dbReference type="EMBL" id="JACHIN010000001">
    <property type="protein sequence ID" value="MBB5075082.1"/>
    <property type="molecule type" value="Genomic_DNA"/>
</dbReference>
<dbReference type="RefSeq" id="WP_184958044.1">
    <property type="nucleotide sequence ID" value="NZ_JACHIN010000001.1"/>
</dbReference>
<gene>
    <name evidence="3" type="ORF">HNR40_000528</name>
</gene>
<feature type="transmembrane region" description="Helical" evidence="2">
    <location>
        <begin position="6"/>
        <end position="26"/>
    </location>
</feature>
<comment type="caution">
    <text evidence="3">The sequence shown here is derived from an EMBL/GenBank/DDBJ whole genome shotgun (WGS) entry which is preliminary data.</text>
</comment>
<keyword evidence="2" id="KW-0472">Membrane</keyword>